<name>A0A382EQL1_9ZZZZ</name>
<proteinExistence type="predicted"/>
<sequence>MTFGILAIASMSGGRTLLGYAYIKRSHTFGPTSCPRISNNSGNPFFIPRSSPQAVLSWATNTSSFAPASTSLCASFTSRPTDVDFRAPFILGITQKVQGALQPSDIFK</sequence>
<reference evidence="1" key="1">
    <citation type="submission" date="2018-05" db="EMBL/GenBank/DDBJ databases">
        <authorList>
            <person name="Lanie J.A."/>
            <person name="Ng W.-L."/>
            <person name="Kazmierczak K.M."/>
            <person name="Andrzejewski T.M."/>
            <person name="Davidsen T.M."/>
            <person name="Wayne K.J."/>
            <person name="Tettelin H."/>
            <person name="Glass J.I."/>
            <person name="Rusch D."/>
            <person name="Podicherti R."/>
            <person name="Tsui H.-C.T."/>
            <person name="Winkler M.E."/>
        </authorList>
    </citation>
    <scope>NUCLEOTIDE SEQUENCE</scope>
</reference>
<organism evidence="1">
    <name type="scientific">marine metagenome</name>
    <dbReference type="NCBI Taxonomy" id="408172"/>
    <lineage>
        <taxon>unclassified sequences</taxon>
        <taxon>metagenomes</taxon>
        <taxon>ecological metagenomes</taxon>
    </lineage>
</organism>
<gene>
    <name evidence="1" type="ORF">METZ01_LOCUS205832</name>
</gene>
<dbReference type="EMBL" id="UINC01045791">
    <property type="protein sequence ID" value="SVB52978.1"/>
    <property type="molecule type" value="Genomic_DNA"/>
</dbReference>
<evidence type="ECO:0000313" key="1">
    <source>
        <dbReference type="EMBL" id="SVB52978.1"/>
    </source>
</evidence>
<protein>
    <submittedName>
        <fullName evidence="1">Uncharacterized protein</fullName>
    </submittedName>
</protein>
<accession>A0A382EQL1</accession>
<dbReference type="AlphaFoldDB" id="A0A382EQL1"/>